<keyword evidence="3 8" id="KW-0808">Transferase</keyword>
<evidence type="ECO:0000256" key="2">
    <source>
        <dbReference type="ARBA" id="ARBA00022490"/>
    </source>
</evidence>
<keyword evidence="6 8" id="KW-0862">Zinc</keyword>
<dbReference type="EC" id="2.7.7.6" evidence="8"/>
<dbReference type="GO" id="GO:0006351">
    <property type="term" value="P:DNA-templated transcription"/>
    <property type="evidence" value="ECO:0007669"/>
    <property type="project" value="UniProtKB-UniRule"/>
</dbReference>
<evidence type="ECO:0000256" key="5">
    <source>
        <dbReference type="ARBA" id="ARBA00022723"/>
    </source>
</evidence>
<reference key="2">
    <citation type="submission" date="2011-03" db="EMBL/GenBank/DDBJ databases">
        <title>Complete genome sequence of the thermoacidophilic crenarchaeon Thermoproteus uzoniensis 768-20.</title>
        <authorList>
            <person name="Mardanov A.V."/>
            <person name="Gumerov V.M."/>
            <person name="Beletsky A.V."/>
            <person name="Prokofeva M.I."/>
            <person name="Bonch-Osmolovskaya E.A."/>
            <person name="Ravin N.V."/>
            <person name="Skryabin K.G."/>
        </authorList>
    </citation>
    <scope>NUCLEOTIDE SEQUENCE</scope>
    <source>
        <strain>768-20</strain>
    </source>
</reference>
<comment type="catalytic activity">
    <reaction evidence="8">
        <text>RNA(n) + a ribonucleoside 5'-triphosphate = RNA(n+1) + diphosphate</text>
        <dbReference type="Rhea" id="RHEA:21248"/>
        <dbReference type="Rhea" id="RHEA-COMP:14527"/>
        <dbReference type="Rhea" id="RHEA-COMP:17342"/>
        <dbReference type="ChEBI" id="CHEBI:33019"/>
        <dbReference type="ChEBI" id="CHEBI:61557"/>
        <dbReference type="ChEBI" id="CHEBI:140395"/>
        <dbReference type="EC" id="2.7.7.6"/>
    </reaction>
</comment>
<evidence type="ECO:0000313" key="9">
    <source>
        <dbReference type="EMBL" id="AEA13399.1"/>
    </source>
</evidence>
<evidence type="ECO:0000256" key="4">
    <source>
        <dbReference type="ARBA" id="ARBA00022695"/>
    </source>
</evidence>
<feature type="binding site" evidence="8">
    <location>
        <position position="46"/>
    </location>
    <ligand>
        <name>Zn(2+)</name>
        <dbReference type="ChEBI" id="CHEBI:29105"/>
    </ligand>
</feature>
<feature type="binding site" evidence="8">
    <location>
        <position position="29"/>
    </location>
    <ligand>
        <name>Zn(2+)</name>
        <dbReference type="ChEBI" id="CHEBI:29105"/>
    </ligand>
</feature>
<evidence type="ECO:0000256" key="3">
    <source>
        <dbReference type="ARBA" id="ARBA00022679"/>
    </source>
</evidence>
<dbReference type="STRING" id="999630.TUZN_1940"/>
<comment type="similarity">
    <text evidence="8">Belongs to the archaeal Rpo12/eukaryotic RPC10 RNA polymerase subunit family.</text>
</comment>
<dbReference type="InterPro" id="IPR006591">
    <property type="entry name" value="RNAP_P/RPABC4"/>
</dbReference>
<gene>
    <name evidence="8" type="primary">rpo12</name>
    <name evidence="8" type="synonym">rpoP</name>
    <name evidence="9" type="ordered locus">TUZN_1940</name>
</gene>
<dbReference type="SMART" id="SM00659">
    <property type="entry name" value="RPOLCX"/>
    <property type="match status" value="1"/>
</dbReference>
<proteinExistence type="inferred from homology"/>
<dbReference type="Proteomes" id="UP000008138">
    <property type="component" value="Chromosome"/>
</dbReference>
<keyword evidence="1 8" id="KW-0240">DNA-directed RNA polymerase</keyword>
<keyword evidence="2 8" id="KW-0963">Cytoplasm</keyword>
<accession>F2L4G7</accession>
<dbReference type="GO" id="GO:0000428">
    <property type="term" value="C:DNA-directed RNA polymerase complex"/>
    <property type="evidence" value="ECO:0007669"/>
    <property type="project" value="UniProtKB-KW"/>
</dbReference>
<evidence type="ECO:0000256" key="6">
    <source>
        <dbReference type="ARBA" id="ARBA00022833"/>
    </source>
</evidence>
<keyword evidence="4 8" id="KW-0548">Nucleotidyltransferase</keyword>
<name>F2L4G7_THEU7</name>
<organism evidence="9 10">
    <name type="scientific">Thermoproteus uzoniensis (strain 768-20)</name>
    <dbReference type="NCBI Taxonomy" id="999630"/>
    <lineage>
        <taxon>Archaea</taxon>
        <taxon>Thermoproteota</taxon>
        <taxon>Thermoprotei</taxon>
        <taxon>Thermoproteales</taxon>
        <taxon>Thermoproteaceae</taxon>
        <taxon>Thermoproteus</taxon>
    </lineage>
</organism>
<comment type="subunit">
    <text evidence="8">Part of the RNA polymerase complex.</text>
</comment>
<dbReference type="GO" id="GO:0005737">
    <property type="term" value="C:cytoplasm"/>
    <property type="evidence" value="ECO:0007669"/>
    <property type="project" value="UniProtKB-SubCell"/>
</dbReference>
<dbReference type="HAMAP" id="MF_00615">
    <property type="entry name" value="RNApol_arch_Rpo12"/>
    <property type="match status" value="1"/>
</dbReference>
<dbReference type="InterPro" id="IPR023464">
    <property type="entry name" value="Rpo12"/>
</dbReference>
<keyword evidence="7 8" id="KW-0804">Transcription</keyword>
<dbReference type="InterPro" id="IPR029040">
    <property type="entry name" value="RPABC4/Spt4"/>
</dbReference>
<sequence length="68" mass="7612">MGEEGAEEVNLGEAAGASGERKIYMCMRCGRTFSRSEMEILPGIRCPYCNYKIILKVRSPMVKRIPAI</sequence>
<comment type="function">
    <text evidence="8">DNA-dependent RNA polymerase (RNAP) catalyzes the transcription of DNA into RNA using the four ribonucleoside triphosphates as substrates.</text>
</comment>
<reference evidence="9 10" key="1">
    <citation type="journal article" date="2011" name="J. Bacteriol.">
        <title>Complete genome sequence of the thermoacidophilic crenarchaeon Thermoproteus uzoniensis 768-20.</title>
        <authorList>
            <person name="Mardanov A.V."/>
            <person name="Gumerov V.M."/>
            <person name="Beletsky A.V."/>
            <person name="Prokofeva M.I."/>
            <person name="Bonch-Osmolovskaya E.A."/>
            <person name="Ravin N.V."/>
            <person name="Skryabin K.G."/>
        </authorList>
    </citation>
    <scope>NUCLEOTIDE SEQUENCE [LARGE SCALE GENOMIC DNA]</scope>
    <source>
        <strain evidence="9 10">768-20</strain>
    </source>
</reference>
<evidence type="ECO:0000313" key="10">
    <source>
        <dbReference type="Proteomes" id="UP000008138"/>
    </source>
</evidence>
<dbReference type="Gene3D" id="2.20.28.30">
    <property type="entry name" value="RNA polymerase ii, chain L"/>
    <property type="match status" value="1"/>
</dbReference>
<dbReference type="KEGG" id="tuz:TUZN_1940"/>
<evidence type="ECO:0000256" key="7">
    <source>
        <dbReference type="ARBA" id="ARBA00023163"/>
    </source>
</evidence>
<feature type="binding site" evidence="8">
    <location>
        <position position="49"/>
    </location>
    <ligand>
        <name>Zn(2+)</name>
        <dbReference type="ChEBI" id="CHEBI:29105"/>
    </ligand>
</feature>
<dbReference type="eggNOG" id="arCOG04341">
    <property type="taxonomic scope" value="Archaea"/>
</dbReference>
<keyword evidence="5 8" id="KW-0479">Metal-binding</keyword>
<protein>
    <recommendedName>
        <fullName evidence="8">DNA-directed RNA polymerase subunit Rpo12</fullName>
        <ecNumber evidence="8">2.7.7.6</ecNumber>
    </recommendedName>
    <alternativeName>
        <fullName evidence="8">DNA-directed RNA polymerase subunit P</fullName>
    </alternativeName>
</protein>
<dbReference type="SUPFAM" id="SSF63393">
    <property type="entry name" value="RNA polymerase subunits"/>
    <property type="match status" value="1"/>
</dbReference>
<dbReference type="OrthoDB" id="129238at2157"/>
<dbReference type="EMBL" id="CP002590">
    <property type="protein sequence ID" value="AEA13399.1"/>
    <property type="molecule type" value="Genomic_DNA"/>
</dbReference>
<dbReference type="GO" id="GO:0003677">
    <property type="term" value="F:DNA binding"/>
    <property type="evidence" value="ECO:0007669"/>
    <property type="project" value="InterPro"/>
</dbReference>
<evidence type="ECO:0000256" key="8">
    <source>
        <dbReference type="HAMAP-Rule" id="MF_00615"/>
    </source>
</evidence>
<dbReference type="GO" id="GO:0003899">
    <property type="term" value="F:DNA-directed RNA polymerase activity"/>
    <property type="evidence" value="ECO:0007669"/>
    <property type="project" value="UniProtKB-UniRule"/>
</dbReference>
<comment type="cofactor">
    <cofactor evidence="8">
        <name>Zn(2+)</name>
        <dbReference type="ChEBI" id="CHEBI:29105"/>
    </cofactor>
    <text evidence="8">Binds 1 zinc ion.</text>
</comment>
<comment type="subcellular location">
    <subcellularLocation>
        <location evidence="8">Cytoplasm</location>
    </subcellularLocation>
</comment>
<dbReference type="HOGENOM" id="CLU_194985_0_0_2"/>
<evidence type="ECO:0000256" key="1">
    <source>
        <dbReference type="ARBA" id="ARBA00022478"/>
    </source>
</evidence>
<keyword evidence="10" id="KW-1185">Reference proteome</keyword>
<dbReference type="GO" id="GO:0008270">
    <property type="term" value="F:zinc ion binding"/>
    <property type="evidence" value="ECO:0007669"/>
    <property type="project" value="UniProtKB-UniRule"/>
</dbReference>
<dbReference type="AlphaFoldDB" id="F2L4G7"/>